<dbReference type="Gene3D" id="3.40.50.2300">
    <property type="match status" value="1"/>
</dbReference>
<accession>B3E8E8</accession>
<dbReference type="Pfam" id="PF00072">
    <property type="entry name" value="Response_reg"/>
    <property type="match status" value="1"/>
</dbReference>
<feature type="modified residue" description="4-aspartylphosphate" evidence="5">
    <location>
        <position position="59"/>
    </location>
</feature>
<evidence type="ECO:0000256" key="5">
    <source>
        <dbReference type="PROSITE-ProRule" id="PRU00169"/>
    </source>
</evidence>
<dbReference type="PROSITE" id="PS50110">
    <property type="entry name" value="RESPONSE_REGULATORY"/>
    <property type="match status" value="1"/>
</dbReference>
<proteinExistence type="predicted"/>
<evidence type="ECO:0000313" key="7">
    <source>
        <dbReference type="EMBL" id="ACD96624.1"/>
    </source>
</evidence>
<sequence>MTDAAQGARIFLIDDHPAVRKGLTLLLTQEAHRVCGEADSAARTCELLPGSGAEIAFLDLSLGDESGLDLIPAICGLGIPVLIYSMHEDGDTIQKARGAGALGYVSKREPEELLLVAVTELLAGRAYLSPRITQGLADSLSVTPPVKTEALLSEREQQLLAMLGQGDGHQDMAAAFGISVRTVETYFNRIIIKLGLEGMKGLRRFAIQNHHSKNGF</sequence>
<keyword evidence="2" id="KW-0805">Transcription regulation</keyword>
<dbReference type="OrthoDB" id="5396209at2"/>
<dbReference type="InterPro" id="IPR000792">
    <property type="entry name" value="Tscrpt_reg_LuxR_C"/>
</dbReference>
<dbReference type="InterPro" id="IPR036388">
    <property type="entry name" value="WH-like_DNA-bd_sf"/>
</dbReference>
<dbReference type="eggNOG" id="COG2197">
    <property type="taxonomic scope" value="Bacteria"/>
</dbReference>
<dbReference type="SMART" id="SM00421">
    <property type="entry name" value="HTH_LUXR"/>
    <property type="match status" value="1"/>
</dbReference>
<dbReference type="GO" id="GO:0000160">
    <property type="term" value="P:phosphorelay signal transduction system"/>
    <property type="evidence" value="ECO:0007669"/>
    <property type="project" value="InterPro"/>
</dbReference>
<dbReference type="SMART" id="SM00448">
    <property type="entry name" value="REC"/>
    <property type="match status" value="1"/>
</dbReference>
<dbReference type="HOGENOM" id="CLU_000445_90_1_7"/>
<dbReference type="InterPro" id="IPR016032">
    <property type="entry name" value="Sig_transdc_resp-reg_C-effctor"/>
</dbReference>
<keyword evidence="1 5" id="KW-0597">Phosphoprotein</keyword>
<evidence type="ECO:0000256" key="2">
    <source>
        <dbReference type="ARBA" id="ARBA00023015"/>
    </source>
</evidence>
<dbReference type="RefSeq" id="WP_012470949.1">
    <property type="nucleotide sequence ID" value="NC_010814.1"/>
</dbReference>
<evidence type="ECO:0000256" key="3">
    <source>
        <dbReference type="ARBA" id="ARBA00023125"/>
    </source>
</evidence>
<dbReference type="InterPro" id="IPR058245">
    <property type="entry name" value="NreC/VraR/RcsB-like_REC"/>
</dbReference>
<dbReference type="KEGG" id="glo:Glov_2917"/>
<dbReference type="PANTHER" id="PTHR43214">
    <property type="entry name" value="TWO-COMPONENT RESPONSE REGULATOR"/>
    <property type="match status" value="1"/>
</dbReference>
<feature type="domain" description="Response regulatory" evidence="6">
    <location>
        <begin position="9"/>
        <end position="122"/>
    </location>
</feature>
<dbReference type="Gene3D" id="1.10.10.10">
    <property type="entry name" value="Winged helix-like DNA-binding domain superfamily/Winged helix DNA-binding domain"/>
    <property type="match status" value="1"/>
</dbReference>
<name>B3E8E8_TRIL1</name>
<dbReference type="InterPro" id="IPR039420">
    <property type="entry name" value="WalR-like"/>
</dbReference>
<dbReference type="SUPFAM" id="SSF52172">
    <property type="entry name" value="CheY-like"/>
    <property type="match status" value="1"/>
</dbReference>
<dbReference type="GO" id="GO:0003677">
    <property type="term" value="F:DNA binding"/>
    <property type="evidence" value="ECO:0007669"/>
    <property type="project" value="UniProtKB-KW"/>
</dbReference>
<evidence type="ECO:0000259" key="6">
    <source>
        <dbReference type="PROSITE" id="PS50110"/>
    </source>
</evidence>
<dbReference type="PANTHER" id="PTHR43214:SF41">
    <property type="entry name" value="NITRATE_NITRITE RESPONSE REGULATOR PROTEIN NARP"/>
    <property type="match status" value="1"/>
</dbReference>
<evidence type="ECO:0000313" key="8">
    <source>
        <dbReference type="Proteomes" id="UP000002420"/>
    </source>
</evidence>
<dbReference type="EMBL" id="CP001089">
    <property type="protein sequence ID" value="ACD96624.1"/>
    <property type="molecule type" value="Genomic_DNA"/>
</dbReference>
<protein>
    <submittedName>
        <fullName evidence="7">Two component transcriptional regulator, LuxR family</fullName>
    </submittedName>
</protein>
<keyword evidence="3" id="KW-0238">DNA-binding</keyword>
<dbReference type="PRINTS" id="PR00038">
    <property type="entry name" value="HTHLUXR"/>
</dbReference>
<dbReference type="SUPFAM" id="SSF46894">
    <property type="entry name" value="C-terminal effector domain of the bipartite response regulators"/>
    <property type="match status" value="1"/>
</dbReference>
<dbReference type="Proteomes" id="UP000002420">
    <property type="component" value="Chromosome"/>
</dbReference>
<keyword evidence="8" id="KW-1185">Reference proteome</keyword>
<keyword evidence="4" id="KW-0804">Transcription</keyword>
<evidence type="ECO:0000256" key="4">
    <source>
        <dbReference type="ARBA" id="ARBA00023163"/>
    </source>
</evidence>
<dbReference type="AlphaFoldDB" id="B3E8E8"/>
<dbReference type="InterPro" id="IPR011006">
    <property type="entry name" value="CheY-like_superfamily"/>
</dbReference>
<dbReference type="CDD" id="cd17535">
    <property type="entry name" value="REC_NarL-like"/>
    <property type="match status" value="1"/>
</dbReference>
<evidence type="ECO:0000256" key="1">
    <source>
        <dbReference type="ARBA" id="ARBA00022553"/>
    </source>
</evidence>
<gene>
    <name evidence="7" type="ordered locus">Glov_2917</name>
</gene>
<dbReference type="InterPro" id="IPR001789">
    <property type="entry name" value="Sig_transdc_resp-reg_receiver"/>
</dbReference>
<dbReference type="GO" id="GO:0006355">
    <property type="term" value="P:regulation of DNA-templated transcription"/>
    <property type="evidence" value="ECO:0007669"/>
    <property type="project" value="InterPro"/>
</dbReference>
<organism evidence="7 8">
    <name type="scientific">Trichlorobacter lovleyi (strain ATCC BAA-1151 / DSM 17278 / SZ)</name>
    <name type="common">Geobacter lovleyi</name>
    <dbReference type="NCBI Taxonomy" id="398767"/>
    <lineage>
        <taxon>Bacteria</taxon>
        <taxon>Pseudomonadati</taxon>
        <taxon>Thermodesulfobacteriota</taxon>
        <taxon>Desulfuromonadia</taxon>
        <taxon>Geobacterales</taxon>
        <taxon>Geobacteraceae</taxon>
        <taxon>Trichlorobacter</taxon>
    </lineage>
</organism>
<dbReference type="STRING" id="398767.Glov_2917"/>
<reference evidence="7 8" key="1">
    <citation type="submission" date="2008-05" db="EMBL/GenBank/DDBJ databases">
        <title>Complete sequence of chromosome of Geobacter lovleyi SZ.</title>
        <authorList>
            <consortium name="US DOE Joint Genome Institute"/>
            <person name="Lucas S."/>
            <person name="Copeland A."/>
            <person name="Lapidus A."/>
            <person name="Glavina del Rio T."/>
            <person name="Dalin E."/>
            <person name="Tice H."/>
            <person name="Bruce D."/>
            <person name="Goodwin L."/>
            <person name="Pitluck S."/>
            <person name="Chertkov O."/>
            <person name="Meincke L."/>
            <person name="Brettin T."/>
            <person name="Detter J.C."/>
            <person name="Han C."/>
            <person name="Tapia R."/>
            <person name="Kuske C.R."/>
            <person name="Schmutz J."/>
            <person name="Larimer F."/>
            <person name="Land M."/>
            <person name="Hauser L."/>
            <person name="Kyrpides N."/>
            <person name="Mikhailova N."/>
            <person name="Sung Y."/>
            <person name="Fletcher K.E."/>
            <person name="Ritalahti K.M."/>
            <person name="Loeffler F.E."/>
            <person name="Richardson P."/>
        </authorList>
    </citation>
    <scope>NUCLEOTIDE SEQUENCE [LARGE SCALE GENOMIC DNA]</scope>
    <source>
        <strain evidence="8">ATCC BAA-1151 / DSM 17278 / SZ</strain>
    </source>
</reference>
<dbReference type="Pfam" id="PF00196">
    <property type="entry name" value="GerE"/>
    <property type="match status" value="1"/>
</dbReference>